<keyword evidence="1 2" id="KW-0663">Pyridoxal phosphate</keyword>
<evidence type="ECO:0000256" key="3">
    <source>
        <dbReference type="PIRSR" id="PIRSR004848-1"/>
    </source>
</evidence>
<dbReference type="InterPro" id="IPR029066">
    <property type="entry name" value="PLP-binding_barrel"/>
</dbReference>
<feature type="modified residue" description="N6-(pyridoxal phosphate)lysine" evidence="2 3">
    <location>
        <position position="32"/>
    </location>
</feature>
<dbReference type="InterPro" id="IPR001608">
    <property type="entry name" value="Ala_racemase_N"/>
</dbReference>
<gene>
    <name evidence="6" type="ORF">H6G03_36660</name>
</gene>
<dbReference type="GO" id="GO:0030170">
    <property type="term" value="F:pyridoxal phosphate binding"/>
    <property type="evidence" value="ECO:0007669"/>
    <property type="project" value="UniProtKB-UniRule"/>
</dbReference>
<evidence type="ECO:0000313" key="6">
    <source>
        <dbReference type="EMBL" id="MBD2186522.1"/>
    </source>
</evidence>
<reference evidence="6" key="2">
    <citation type="submission" date="2020-08" db="EMBL/GenBank/DDBJ databases">
        <authorList>
            <person name="Chen M."/>
            <person name="Teng W."/>
            <person name="Zhao L."/>
            <person name="Hu C."/>
            <person name="Zhou Y."/>
            <person name="Han B."/>
            <person name="Song L."/>
            <person name="Shu W."/>
        </authorList>
    </citation>
    <scope>NUCLEOTIDE SEQUENCE</scope>
    <source>
        <strain evidence="6">FACHB-1375</strain>
    </source>
</reference>
<dbReference type="PANTHER" id="PTHR10146">
    <property type="entry name" value="PROLINE SYNTHETASE CO-TRANSCRIBED BACTERIAL HOMOLOG PROTEIN"/>
    <property type="match status" value="1"/>
</dbReference>
<dbReference type="Proteomes" id="UP000641646">
    <property type="component" value="Unassembled WGS sequence"/>
</dbReference>
<dbReference type="HAMAP" id="MF_02087">
    <property type="entry name" value="PLP_homeostasis"/>
    <property type="match status" value="1"/>
</dbReference>
<comment type="cofactor">
    <cofactor evidence="3">
        <name>pyridoxal 5'-phosphate</name>
        <dbReference type="ChEBI" id="CHEBI:597326"/>
    </cofactor>
</comment>
<feature type="domain" description="Alanine racemase N-terminal" evidence="5">
    <location>
        <begin position="8"/>
        <end position="225"/>
    </location>
</feature>
<sequence length="227" mass="25299">MIGSHLDEAIASRIALVRQQLPESVRLIAVTKQVSIDAMRSAYAAGIRDFGESRVQEAEAKQLQLQDLPDITWHLIGHLQSNKAKKALAHFQWIHSLDSLKLAQELDAKAGALLQQPQVCLQVKLLPDPNKYGWTVPQLIADLSELDRCQNIQILGLMTIPPLDLPQAEILALFHSTRELAEKIQGQNWSRIQMQHLSMGMSDDYLLAVQAGATMVRLGRTLFGERG</sequence>
<dbReference type="FunFam" id="3.20.20.10:FF:000018">
    <property type="entry name" value="Pyridoxal phosphate homeostasis protein"/>
    <property type="match status" value="1"/>
</dbReference>
<dbReference type="Gene3D" id="3.20.20.10">
    <property type="entry name" value="Alanine racemase"/>
    <property type="match status" value="1"/>
</dbReference>
<organism evidence="6 7">
    <name type="scientific">Aerosakkonema funiforme FACHB-1375</name>
    <dbReference type="NCBI Taxonomy" id="2949571"/>
    <lineage>
        <taxon>Bacteria</taxon>
        <taxon>Bacillati</taxon>
        <taxon>Cyanobacteriota</taxon>
        <taxon>Cyanophyceae</taxon>
        <taxon>Oscillatoriophycideae</taxon>
        <taxon>Aerosakkonematales</taxon>
        <taxon>Aerosakkonemataceae</taxon>
        <taxon>Aerosakkonema</taxon>
    </lineage>
</organism>
<dbReference type="Pfam" id="PF01168">
    <property type="entry name" value="Ala_racemase_N"/>
    <property type="match status" value="1"/>
</dbReference>
<evidence type="ECO:0000256" key="4">
    <source>
        <dbReference type="RuleBase" id="RU004514"/>
    </source>
</evidence>
<dbReference type="CDD" id="cd00635">
    <property type="entry name" value="PLPDE_III_YBL036c_like"/>
    <property type="match status" value="1"/>
</dbReference>
<dbReference type="NCBIfam" id="TIGR00044">
    <property type="entry name" value="YggS family pyridoxal phosphate-dependent enzyme"/>
    <property type="match status" value="1"/>
</dbReference>
<comment type="similarity">
    <text evidence="2 4">Belongs to the pyridoxal phosphate-binding protein YggS/PROSC family.</text>
</comment>
<dbReference type="PIRSF" id="PIRSF004848">
    <property type="entry name" value="YBL036c_PLPDEIII"/>
    <property type="match status" value="1"/>
</dbReference>
<keyword evidence="7" id="KW-1185">Reference proteome</keyword>
<dbReference type="EMBL" id="JACJPW010000228">
    <property type="protein sequence ID" value="MBD2186522.1"/>
    <property type="molecule type" value="Genomic_DNA"/>
</dbReference>
<evidence type="ECO:0000256" key="2">
    <source>
        <dbReference type="HAMAP-Rule" id="MF_02087"/>
    </source>
</evidence>
<dbReference type="RefSeq" id="WP_190475938.1">
    <property type="nucleotide sequence ID" value="NZ_JACJPW010000228.1"/>
</dbReference>
<dbReference type="SUPFAM" id="SSF51419">
    <property type="entry name" value="PLP-binding barrel"/>
    <property type="match status" value="1"/>
</dbReference>
<dbReference type="PANTHER" id="PTHR10146:SF14">
    <property type="entry name" value="PYRIDOXAL PHOSPHATE HOMEOSTASIS PROTEIN"/>
    <property type="match status" value="1"/>
</dbReference>
<comment type="function">
    <text evidence="2">Pyridoxal 5'-phosphate (PLP)-binding protein, which is involved in PLP homeostasis.</text>
</comment>
<evidence type="ECO:0000313" key="7">
    <source>
        <dbReference type="Proteomes" id="UP000641646"/>
    </source>
</evidence>
<evidence type="ECO:0000256" key="1">
    <source>
        <dbReference type="ARBA" id="ARBA00022898"/>
    </source>
</evidence>
<comment type="caution">
    <text evidence="6">The sequence shown here is derived from an EMBL/GenBank/DDBJ whole genome shotgun (WGS) entry which is preliminary data.</text>
</comment>
<name>A0A926VP97_9CYAN</name>
<evidence type="ECO:0000259" key="5">
    <source>
        <dbReference type="Pfam" id="PF01168"/>
    </source>
</evidence>
<dbReference type="AlphaFoldDB" id="A0A926VP97"/>
<accession>A0A926VP97</accession>
<dbReference type="InterPro" id="IPR011078">
    <property type="entry name" value="PyrdxlP_homeostasis"/>
</dbReference>
<protein>
    <recommendedName>
        <fullName evidence="2">Pyridoxal phosphate homeostasis protein</fullName>
        <shortName evidence="2">PLP homeostasis protein</shortName>
    </recommendedName>
</protein>
<proteinExistence type="inferred from homology"/>
<reference evidence="6" key="1">
    <citation type="journal article" date="2015" name="ISME J.">
        <title>Draft Genome Sequence of Streptomyces incarnatus NRRL8089, which Produces the Nucleoside Antibiotic Sinefungin.</title>
        <authorList>
            <person name="Oshima K."/>
            <person name="Hattori M."/>
            <person name="Shimizu H."/>
            <person name="Fukuda K."/>
            <person name="Nemoto M."/>
            <person name="Inagaki K."/>
            <person name="Tamura T."/>
        </authorList>
    </citation>
    <scope>NUCLEOTIDE SEQUENCE</scope>
    <source>
        <strain evidence="6">FACHB-1375</strain>
    </source>
</reference>